<proteinExistence type="predicted"/>
<dbReference type="GO" id="GO:0005829">
    <property type="term" value="C:cytosol"/>
    <property type="evidence" value="ECO:0007669"/>
    <property type="project" value="TreeGrafter"/>
</dbReference>
<dbReference type="AlphaFoldDB" id="A0A161PSZ8"/>
<reference evidence="1 2" key="1">
    <citation type="submission" date="2016-03" db="EMBL/GenBank/DDBJ databases">
        <authorList>
            <person name="Ploux O."/>
        </authorList>
    </citation>
    <scope>NUCLEOTIDE SEQUENCE [LARGE SCALE GENOMIC DNA]</scope>
    <source>
        <strain evidence="1 2">EC13</strain>
    </source>
</reference>
<dbReference type="EMBL" id="LUKD01000001">
    <property type="protein sequence ID" value="KYG67866.1"/>
    <property type="molecule type" value="Genomic_DNA"/>
</dbReference>
<accession>A0A161PSZ8</accession>
<dbReference type="Pfam" id="PF02082">
    <property type="entry name" value="Rrf2"/>
    <property type="match status" value="1"/>
</dbReference>
<comment type="caution">
    <text evidence="1">The sequence shown here is derived from an EMBL/GenBank/DDBJ whole genome shotgun (WGS) entry which is preliminary data.</text>
</comment>
<dbReference type="Gene3D" id="1.10.10.10">
    <property type="entry name" value="Winged helix-like DNA-binding domain superfamily/Winged helix DNA-binding domain"/>
    <property type="match status" value="1"/>
</dbReference>
<dbReference type="OrthoDB" id="9808360at2"/>
<dbReference type="PROSITE" id="PS51197">
    <property type="entry name" value="HTH_RRF2_2"/>
    <property type="match status" value="1"/>
</dbReference>
<dbReference type="RefSeq" id="WP_063204570.1">
    <property type="nucleotide sequence ID" value="NZ_LUKD01000001.1"/>
</dbReference>
<dbReference type="InterPro" id="IPR000944">
    <property type="entry name" value="Tscrpt_reg_Rrf2"/>
</dbReference>
<evidence type="ECO:0000313" key="1">
    <source>
        <dbReference type="EMBL" id="KYG67866.1"/>
    </source>
</evidence>
<dbReference type="InterPro" id="IPR030489">
    <property type="entry name" value="TR_Rrf2-type_CS"/>
</dbReference>
<dbReference type="Proteomes" id="UP000075799">
    <property type="component" value="Unassembled WGS sequence"/>
</dbReference>
<organism evidence="1 2">
    <name type="scientific">Bdellovibrio bacteriovorus</name>
    <dbReference type="NCBI Taxonomy" id="959"/>
    <lineage>
        <taxon>Bacteria</taxon>
        <taxon>Pseudomonadati</taxon>
        <taxon>Bdellovibrionota</taxon>
        <taxon>Bdellovibrionia</taxon>
        <taxon>Bdellovibrionales</taxon>
        <taxon>Pseudobdellovibrionaceae</taxon>
        <taxon>Bdellovibrio</taxon>
    </lineage>
</organism>
<sequence>MILGNQVEWALHCVMILAFAPEGKLLNSRALAEFHGVPKEYLSKCLQLLSQAGLVKTTSGPYGGYSLAKAPDKISFLEVVEAVEGTTKTFKCNEIRRNNPCLAKSDRKFSGLCDIAAVMHEADEAWRQSLRRRKISDITNYLTDGVSKETVKNFEGWLNEN</sequence>
<evidence type="ECO:0000313" key="2">
    <source>
        <dbReference type="Proteomes" id="UP000075799"/>
    </source>
</evidence>
<protein>
    <submittedName>
        <fullName evidence="1">Rrf2 family transcriptional regulator</fullName>
    </submittedName>
</protein>
<dbReference type="GO" id="GO:0003700">
    <property type="term" value="F:DNA-binding transcription factor activity"/>
    <property type="evidence" value="ECO:0007669"/>
    <property type="project" value="TreeGrafter"/>
</dbReference>
<dbReference type="SUPFAM" id="SSF46785">
    <property type="entry name" value="Winged helix' DNA-binding domain"/>
    <property type="match status" value="1"/>
</dbReference>
<dbReference type="PANTHER" id="PTHR33221">
    <property type="entry name" value="WINGED HELIX-TURN-HELIX TRANSCRIPTIONAL REGULATOR, RRF2 FAMILY"/>
    <property type="match status" value="1"/>
</dbReference>
<name>A0A161PSZ8_BDEBC</name>
<dbReference type="PROSITE" id="PS01332">
    <property type="entry name" value="HTH_RRF2_1"/>
    <property type="match status" value="1"/>
</dbReference>
<dbReference type="NCBIfam" id="TIGR00738">
    <property type="entry name" value="rrf2_super"/>
    <property type="match status" value="1"/>
</dbReference>
<dbReference type="PANTHER" id="PTHR33221:SF13">
    <property type="entry name" value="TRANSCRIPTIONAL REGULATOR-RELATED"/>
    <property type="match status" value="1"/>
</dbReference>
<dbReference type="InterPro" id="IPR036388">
    <property type="entry name" value="WH-like_DNA-bd_sf"/>
</dbReference>
<gene>
    <name evidence="1" type="ORF">AZI87_00895</name>
</gene>
<dbReference type="InterPro" id="IPR036390">
    <property type="entry name" value="WH_DNA-bd_sf"/>
</dbReference>